<dbReference type="CDD" id="cd02966">
    <property type="entry name" value="TlpA_like_family"/>
    <property type="match status" value="1"/>
</dbReference>
<dbReference type="InterPro" id="IPR017937">
    <property type="entry name" value="Thioredoxin_CS"/>
</dbReference>
<dbReference type="PROSITE" id="PS51352">
    <property type="entry name" value="THIOREDOXIN_2"/>
    <property type="match status" value="1"/>
</dbReference>
<dbReference type="Proteomes" id="UP000002774">
    <property type="component" value="Chromosome"/>
</dbReference>
<evidence type="ECO:0000256" key="1">
    <source>
        <dbReference type="ARBA" id="ARBA00004196"/>
    </source>
</evidence>
<feature type="chain" id="PRO_5003558433" evidence="5">
    <location>
        <begin position="22"/>
        <end position="370"/>
    </location>
</feature>
<evidence type="ECO:0000256" key="4">
    <source>
        <dbReference type="ARBA" id="ARBA00023284"/>
    </source>
</evidence>
<dbReference type="InterPro" id="IPR013766">
    <property type="entry name" value="Thioredoxin_domain"/>
</dbReference>
<dbReference type="PANTHER" id="PTHR42852:SF6">
    <property type="entry name" value="THIOL:DISULFIDE INTERCHANGE PROTEIN DSBE"/>
    <property type="match status" value="1"/>
</dbReference>
<sequence length="370" mass="40262">MKVKKLSLYLAFALIPAAACAQSDYVTISGKVKPSHNGEVVMLVHSGPKGAVKDSTVVANGAFTIKSEVYTPEVAYIRLGKVQPANSLDIFISKGEISLLTADSLQYATVSGNKLAEDYVRLMATVRPLVKQRAQLTVQYQAIAAADRKGEEGKALVVKIMDVAKTGLNAIYDFIDHNPDSFVSLDFLEKVSGAAINYKNTMPHFEKLSNQLKNTEKGKAFNKKLMAAKSMMVGSKAKTFESLTPDGKKLGLQEVVATGKYTLIDFWASWCGPCRAENPNVVKAYTTYHDKGFNILSVSLDTKADAWKAAIAKDGMPWYHVSSLLGWKEPAAELYGVHAIPQNVLVDAKGVIIATNLRGEALINKLKQLM</sequence>
<dbReference type="InterPro" id="IPR036249">
    <property type="entry name" value="Thioredoxin-like_sf"/>
</dbReference>
<dbReference type="Pfam" id="PF14289">
    <property type="entry name" value="DUF4369"/>
    <property type="match status" value="1"/>
</dbReference>
<name>H1YC96_9SPHI</name>
<dbReference type="Pfam" id="PF00578">
    <property type="entry name" value="AhpC-TSA"/>
    <property type="match status" value="1"/>
</dbReference>
<dbReference type="InterPro" id="IPR000866">
    <property type="entry name" value="AhpC/TSA"/>
</dbReference>
<gene>
    <name evidence="7" type="ORF">Mucpa_6028</name>
</gene>
<keyword evidence="4" id="KW-0676">Redox-active center</keyword>
<dbReference type="PROSITE" id="PS00194">
    <property type="entry name" value="THIOREDOXIN_1"/>
    <property type="match status" value="1"/>
</dbReference>
<dbReference type="SUPFAM" id="SSF52833">
    <property type="entry name" value="Thioredoxin-like"/>
    <property type="match status" value="1"/>
</dbReference>
<comment type="subcellular location">
    <subcellularLocation>
        <location evidence="1">Cell envelope</location>
    </subcellularLocation>
</comment>
<feature type="signal peptide" evidence="5">
    <location>
        <begin position="1"/>
        <end position="21"/>
    </location>
</feature>
<evidence type="ECO:0000313" key="8">
    <source>
        <dbReference type="Proteomes" id="UP000002774"/>
    </source>
</evidence>
<protein>
    <submittedName>
        <fullName evidence="7">Alkyl hydroperoxide reductase/ Thiol specific antioxidant/ Mal allergen</fullName>
    </submittedName>
</protein>
<dbReference type="RefSeq" id="WP_008511609.1">
    <property type="nucleotide sequence ID" value="NZ_CM001403.1"/>
</dbReference>
<dbReference type="InterPro" id="IPR025380">
    <property type="entry name" value="DUF4369"/>
</dbReference>
<feature type="domain" description="Thioredoxin" evidence="6">
    <location>
        <begin position="231"/>
        <end position="370"/>
    </location>
</feature>
<keyword evidence="5" id="KW-0732">Signal</keyword>
<keyword evidence="2" id="KW-0201">Cytochrome c-type biogenesis</keyword>
<organism evidence="7 8">
    <name type="scientific">Mucilaginibacter paludis DSM 18603</name>
    <dbReference type="NCBI Taxonomy" id="714943"/>
    <lineage>
        <taxon>Bacteria</taxon>
        <taxon>Pseudomonadati</taxon>
        <taxon>Bacteroidota</taxon>
        <taxon>Sphingobacteriia</taxon>
        <taxon>Sphingobacteriales</taxon>
        <taxon>Sphingobacteriaceae</taxon>
        <taxon>Mucilaginibacter</taxon>
    </lineage>
</organism>
<keyword evidence="3" id="KW-1015">Disulfide bond</keyword>
<dbReference type="STRING" id="714943.Mucpa_6028"/>
<dbReference type="AlphaFoldDB" id="H1YC96"/>
<evidence type="ECO:0000256" key="2">
    <source>
        <dbReference type="ARBA" id="ARBA00022748"/>
    </source>
</evidence>
<dbReference type="PANTHER" id="PTHR42852">
    <property type="entry name" value="THIOL:DISULFIDE INTERCHANGE PROTEIN DSBE"/>
    <property type="match status" value="1"/>
</dbReference>
<dbReference type="EMBL" id="CM001403">
    <property type="protein sequence ID" value="EHQ30087.1"/>
    <property type="molecule type" value="Genomic_DNA"/>
</dbReference>
<dbReference type="HOGENOM" id="CLU_042529_1_0_10"/>
<evidence type="ECO:0000256" key="3">
    <source>
        <dbReference type="ARBA" id="ARBA00023157"/>
    </source>
</evidence>
<keyword evidence="8" id="KW-1185">Reference proteome</keyword>
<evidence type="ECO:0000259" key="6">
    <source>
        <dbReference type="PROSITE" id="PS51352"/>
    </source>
</evidence>
<proteinExistence type="predicted"/>
<dbReference type="InterPro" id="IPR050553">
    <property type="entry name" value="Thioredoxin_ResA/DsbE_sf"/>
</dbReference>
<dbReference type="Gene3D" id="3.40.30.10">
    <property type="entry name" value="Glutaredoxin"/>
    <property type="match status" value="1"/>
</dbReference>
<evidence type="ECO:0000256" key="5">
    <source>
        <dbReference type="SAM" id="SignalP"/>
    </source>
</evidence>
<reference evidence="7" key="1">
    <citation type="submission" date="2011-09" db="EMBL/GenBank/DDBJ databases">
        <title>The permanent draft genome of Mucilaginibacter paludis DSM 18603.</title>
        <authorList>
            <consortium name="US DOE Joint Genome Institute (JGI-PGF)"/>
            <person name="Lucas S."/>
            <person name="Han J."/>
            <person name="Lapidus A."/>
            <person name="Bruce D."/>
            <person name="Goodwin L."/>
            <person name="Pitluck S."/>
            <person name="Peters L."/>
            <person name="Kyrpides N."/>
            <person name="Mavromatis K."/>
            <person name="Ivanova N."/>
            <person name="Mikhailova N."/>
            <person name="Held B."/>
            <person name="Detter J.C."/>
            <person name="Tapia R."/>
            <person name="Han C."/>
            <person name="Land M."/>
            <person name="Hauser L."/>
            <person name="Markowitz V."/>
            <person name="Cheng J.-F."/>
            <person name="Hugenholtz P."/>
            <person name="Woyke T."/>
            <person name="Wu D."/>
            <person name="Tindall B."/>
            <person name="Brambilla E."/>
            <person name="Klenk H.-P."/>
            <person name="Eisen J.A."/>
        </authorList>
    </citation>
    <scope>NUCLEOTIDE SEQUENCE [LARGE SCALE GENOMIC DNA]</scope>
    <source>
        <strain evidence="7">DSM 18603</strain>
    </source>
</reference>
<evidence type="ECO:0000313" key="7">
    <source>
        <dbReference type="EMBL" id="EHQ30087.1"/>
    </source>
</evidence>
<dbReference type="eggNOG" id="COG1225">
    <property type="taxonomic scope" value="Bacteria"/>
</dbReference>
<accession>H1YC96</accession>
<dbReference type="OrthoDB" id="750178at2"/>
<dbReference type="GO" id="GO:0017004">
    <property type="term" value="P:cytochrome complex assembly"/>
    <property type="evidence" value="ECO:0007669"/>
    <property type="project" value="UniProtKB-KW"/>
</dbReference>
<dbReference type="GO" id="GO:0030313">
    <property type="term" value="C:cell envelope"/>
    <property type="evidence" value="ECO:0007669"/>
    <property type="project" value="UniProtKB-SubCell"/>
</dbReference>